<reference evidence="1 2" key="1">
    <citation type="submission" date="2018-03" db="EMBL/GenBank/DDBJ databases">
        <authorList>
            <person name="Guldener U."/>
        </authorList>
    </citation>
    <scope>NUCLEOTIDE SEQUENCE [LARGE SCALE GENOMIC DNA]</scope>
    <source>
        <strain evidence="1 2">NBRC100155</strain>
    </source>
</reference>
<evidence type="ECO:0000313" key="1">
    <source>
        <dbReference type="EMBL" id="SPO25797.1"/>
    </source>
</evidence>
<sequence>MLYSSRKSALAKPAGRDSVTARHLEISPSNHNKKTFTTQNNQGGFDVQCCLFWHNPETTLADLLQQVLKISRRRALLDRTKRHPPSATTGFRVHGSRVASLFWPRIPFRNHQTPHHHAVTPLRQYDTSLTPVSSRHSLHTKIAQLCARTHTSLCRWSWDPMCIRKTVIGQCMIFRDERCSSASGFRAERCMLYCTSTIEQLARPAANVAQESRCSIGSNGFTQSTQPSLHHPASLLILTSELKATSSRARGIHLLLIHTLHLCLPIDETACSGRQRRSTTNRLGMLFEAHSTNRYHRPMSVTETTMTLQLFKRSVHSKERGSGTSLALA</sequence>
<proteinExistence type="predicted"/>
<name>A0A5C3E852_9BASI</name>
<protein>
    <submittedName>
        <fullName evidence="1">Uncharacterized protein</fullName>
    </submittedName>
</protein>
<accession>A0A5C3E852</accession>
<evidence type="ECO:0000313" key="2">
    <source>
        <dbReference type="Proteomes" id="UP000324022"/>
    </source>
</evidence>
<dbReference type="EMBL" id="OOIN01000012">
    <property type="protein sequence ID" value="SPO25797.1"/>
    <property type="molecule type" value="Genomic_DNA"/>
</dbReference>
<dbReference type="AlphaFoldDB" id="A0A5C3E852"/>
<gene>
    <name evidence="1" type="ORF">UTRI_03162</name>
</gene>
<organism evidence="1 2">
    <name type="scientific">Ustilago trichophora</name>
    <dbReference type="NCBI Taxonomy" id="86804"/>
    <lineage>
        <taxon>Eukaryota</taxon>
        <taxon>Fungi</taxon>
        <taxon>Dikarya</taxon>
        <taxon>Basidiomycota</taxon>
        <taxon>Ustilaginomycotina</taxon>
        <taxon>Ustilaginomycetes</taxon>
        <taxon>Ustilaginales</taxon>
        <taxon>Ustilaginaceae</taxon>
        <taxon>Ustilago</taxon>
    </lineage>
</organism>
<keyword evidence="2" id="KW-1185">Reference proteome</keyword>
<dbReference type="Proteomes" id="UP000324022">
    <property type="component" value="Unassembled WGS sequence"/>
</dbReference>